<feature type="transmembrane region" description="Helical" evidence="7">
    <location>
        <begin position="217"/>
        <end position="235"/>
    </location>
</feature>
<evidence type="ECO:0000256" key="6">
    <source>
        <dbReference type="ARBA" id="ARBA00023136"/>
    </source>
</evidence>
<organism evidence="8 9">
    <name type="scientific">Marinobacterium aestuariivivens</name>
    <dbReference type="NCBI Taxonomy" id="1698799"/>
    <lineage>
        <taxon>Bacteria</taxon>
        <taxon>Pseudomonadati</taxon>
        <taxon>Pseudomonadota</taxon>
        <taxon>Gammaproteobacteria</taxon>
        <taxon>Oceanospirillales</taxon>
        <taxon>Oceanospirillaceae</taxon>
        <taxon>Marinobacterium</taxon>
    </lineage>
</organism>
<comment type="similarity">
    <text evidence="2">Belongs to the chromate ion transporter (CHR) (TC 2.A.51) family.</text>
</comment>
<accession>A0ABW2A8Z4</accession>
<dbReference type="InterPro" id="IPR003370">
    <property type="entry name" value="Chromate_transpt"/>
</dbReference>
<dbReference type="Pfam" id="PF02417">
    <property type="entry name" value="Chromate_transp"/>
    <property type="match status" value="2"/>
</dbReference>
<keyword evidence="9" id="KW-1185">Reference proteome</keyword>
<dbReference type="PANTHER" id="PTHR33567">
    <property type="entry name" value="CHROMATE ION TRANSPORTER (EUROFUNG)"/>
    <property type="match status" value="1"/>
</dbReference>
<dbReference type="PIRSF" id="PIRSF004810">
    <property type="entry name" value="ChrA"/>
    <property type="match status" value="1"/>
</dbReference>
<feature type="transmembrane region" description="Helical" evidence="7">
    <location>
        <begin position="107"/>
        <end position="125"/>
    </location>
</feature>
<reference evidence="9" key="1">
    <citation type="journal article" date="2019" name="Int. J. Syst. Evol. Microbiol.">
        <title>The Global Catalogue of Microorganisms (GCM) 10K type strain sequencing project: providing services to taxonomists for standard genome sequencing and annotation.</title>
        <authorList>
            <consortium name="The Broad Institute Genomics Platform"/>
            <consortium name="The Broad Institute Genome Sequencing Center for Infectious Disease"/>
            <person name="Wu L."/>
            <person name="Ma J."/>
        </authorList>
    </citation>
    <scope>NUCLEOTIDE SEQUENCE [LARGE SCALE GENOMIC DNA]</scope>
    <source>
        <strain evidence="9">NBRC 111756</strain>
    </source>
</reference>
<evidence type="ECO:0000256" key="1">
    <source>
        <dbReference type="ARBA" id="ARBA00004651"/>
    </source>
</evidence>
<dbReference type="NCBIfam" id="TIGR00937">
    <property type="entry name" value="2A51"/>
    <property type="match status" value="1"/>
</dbReference>
<evidence type="ECO:0000256" key="2">
    <source>
        <dbReference type="ARBA" id="ARBA00005262"/>
    </source>
</evidence>
<evidence type="ECO:0000313" key="9">
    <source>
        <dbReference type="Proteomes" id="UP001596422"/>
    </source>
</evidence>
<evidence type="ECO:0000256" key="4">
    <source>
        <dbReference type="ARBA" id="ARBA00022692"/>
    </source>
</evidence>
<dbReference type="PANTHER" id="PTHR33567:SF3">
    <property type="entry name" value="CHROMATE ION TRANSPORTER (EUROFUNG)"/>
    <property type="match status" value="1"/>
</dbReference>
<feature type="transmembrane region" description="Helical" evidence="7">
    <location>
        <begin position="78"/>
        <end position="101"/>
    </location>
</feature>
<feature type="transmembrane region" description="Helical" evidence="7">
    <location>
        <begin position="279"/>
        <end position="301"/>
    </location>
</feature>
<dbReference type="RefSeq" id="WP_379912524.1">
    <property type="nucleotide sequence ID" value="NZ_JBHSWE010000001.1"/>
</dbReference>
<evidence type="ECO:0000256" key="5">
    <source>
        <dbReference type="ARBA" id="ARBA00022989"/>
    </source>
</evidence>
<dbReference type="EMBL" id="JBHSWE010000001">
    <property type="protein sequence ID" value="MFC6673824.1"/>
    <property type="molecule type" value="Genomic_DNA"/>
</dbReference>
<evidence type="ECO:0000313" key="8">
    <source>
        <dbReference type="EMBL" id="MFC6673824.1"/>
    </source>
</evidence>
<evidence type="ECO:0000256" key="3">
    <source>
        <dbReference type="ARBA" id="ARBA00022475"/>
    </source>
</evidence>
<feature type="transmembrane region" description="Helical" evidence="7">
    <location>
        <begin position="157"/>
        <end position="174"/>
    </location>
</feature>
<dbReference type="Proteomes" id="UP001596422">
    <property type="component" value="Unassembled WGS sequence"/>
</dbReference>
<keyword evidence="3" id="KW-1003">Cell membrane</keyword>
<keyword evidence="6 7" id="KW-0472">Membrane</keyword>
<proteinExistence type="inferred from homology"/>
<comment type="caution">
    <text evidence="8">The sequence shown here is derived from an EMBL/GenBank/DDBJ whole genome shotgun (WGS) entry which is preliminary data.</text>
</comment>
<name>A0ABW2A8Z4_9GAMM</name>
<comment type="subcellular location">
    <subcellularLocation>
        <location evidence="1">Cell membrane</location>
        <topology evidence="1">Multi-pass membrane protein</topology>
    </subcellularLocation>
</comment>
<keyword evidence="5 7" id="KW-1133">Transmembrane helix</keyword>
<feature type="transmembrane region" description="Helical" evidence="7">
    <location>
        <begin position="247"/>
        <end position="273"/>
    </location>
</feature>
<feature type="transmembrane region" description="Helical" evidence="7">
    <location>
        <begin position="313"/>
        <end position="333"/>
    </location>
</feature>
<sequence length="381" mass="39361">MGQVFVQFLLLGCISFGGPAAHIGYFRHRFVERLGWLDDRAFADLLALCQFLPGPASSQLGFAIGYHRAGLGGALCAFAGFTLPSVLLMLLLGAGGGWLLGQSWFDGVLHGLKLLALVVVADAVLGMYRSFCARRGLAALAVLSAMALLFWPGILTQFAVLLLAAALGAALLPGSRDTAAVQAGSGFNYGALAVFALLLLLSLSGVGEGLWGLFGDFYTAGSLVFGGGHVVLPLLQGLVGSQLDAETFLLGYAAAQAVPGPMFSLSTFLGYALLPQMPVAGALLATLAIFLPGFLLLLGLLRRWHRLAAQPRLSGAVAGINAAVVGLLISALYQPVFVSAVTSGTDLALVLAGFFLLRGLGVGVIWLVPLAILAGFVTGYA</sequence>
<gene>
    <name evidence="8" type="primary">chrA</name>
    <name evidence="8" type="ORF">ACFQDL_29845</name>
</gene>
<evidence type="ECO:0000256" key="7">
    <source>
        <dbReference type="SAM" id="Phobius"/>
    </source>
</evidence>
<feature type="transmembrane region" description="Helical" evidence="7">
    <location>
        <begin position="186"/>
        <end position="205"/>
    </location>
</feature>
<feature type="transmembrane region" description="Helical" evidence="7">
    <location>
        <begin position="353"/>
        <end position="377"/>
    </location>
</feature>
<dbReference type="InterPro" id="IPR014047">
    <property type="entry name" value="Chr_Tranpt_l_chain"/>
</dbReference>
<keyword evidence="4 7" id="KW-0812">Transmembrane</keyword>
<feature type="transmembrane region" description="Helical" evidence="7">
    <location>
        <begin position="132"/>
        <end position="151"/>
    </location>
</feature>
<protein>
    <submittedName>
        <fullName evidence="8">Chromate efflux transporter</fullName>
    </submittedName>
</protein>